<dbReference type="SUPFAM" id="SSF51338">
    <property type="entry name" value="Composite domain of metallo-dependent hydrolases"/>
    <property type="match status" value="1"/>
</dbReference>
<dbReference type="InterPro" id="IPR032466">
    <property type="entry name" value="Metal_Hydrolase"/>
</dbReference>
<proteinExistence type="predicted"/>
<dbReference type="InParanoid" id="A0A1Y5TLC7"/>
<name>A0A1Y5TLC7_9PROT</name>
<organism evidence="2 3">
    <name type="scientific">Oceanibacterium hippocampi</name>
    <dbReference type="NCBI Taxonomy" id="745714"/>
    <lineage>
        <taxon>Bacteria</taxon>
        <taxon>Pseudomonadati</taxon>
        <taxon>Pseudomonadota</taxon>
        <taxon>Alphaproteobacteria</taxon>
        <taxon>Sneathiellales</taxon>
        <taxon>Sneathiellaceae</taxon>
        <taxon>Oceanibacterium</taxon>
    </lineage>
</organism>
<gene>
    <name evidence="2" type="ORF">OCH7691_02940</name>
</gene>
<dbReference type="InterPro" id="IPR051781">
    <property type="entry name" value="Metallo-dep_Hydrolase"/>
</dbReference>
<dbReference type="PANTHER" id="PTHR43135">
    <property type="entry name" value="ALPHA-D-RIBOSE 1-METHYLPHOSPHONATE 5-TRIPHOSPHATE DIPHOSPHATASE"/>
    <property type="match status" value="1"/>
</dbReference>
<feature type="domain" description="Amidohydrolase-related" evidence="1">
    <location>
        <begin position="57"/>
        <end position="407"/>
    </location>
</feature>
<dbReference type="CDD" id="cd01299">
    <property type="entry name" value="Met_dep_hydrolase_A"/>
    <property type="match status" value="1"/>
</dbReference>
<sequence length="416" mass="43885">MTTTAIIGGLLVDGTGADPVPDSVVVIEDGRITFAGKKNGKAMPRADRVIEANGASVMPGLMDVHVHISLSAPSDLLKEMTARPVGEAAFEVANNLADTVAGGVTTIRTVSDLAHLDIAARNAIAQGKIVGPRIHPCGKGLTTTGGHGDIMPCWLCQSHGDISEMVDGPDAIRKAIRVQAKTGATWIKLFQTGGVVDPHGRIEAEEFMPDEFDTAVSTATTMGLPVAVHAHNKTAILRSIRAGCRSIEHGMHFDEECAEAAREHGTFLVPTLTVMDRIMVHGAQAGIADFMIANVRERTTKHHEYVKYAYDIGANIACGTDAGSLLTPHGSAGREVVQFVKCGLDPVQAIEVSTRNTAKLLKATDVGTVEEGMLGDVIVVEGDVVSNVRVLEVPGNMRHVLIAGQEVAAGGRAFRH</sequence>
<dbReference type="AlphaFoldDB" id="A0A1Y5TLC7"/>
<dbReference type="RefSeq" id="WP_085884258.1">
    <property type="nucleotide sequence ID" value="NZ_FWFR01000002.1"/>
</dbReference>
<evidence type="ECO:0000313" key="3">
    <source>
        <dbReference type="Proteomes" id="UP000193200"/>
    </source>
</evidence>
<dbReference type="EMBL" id="FWFR01000002">
    <property type="protein sequence ID" value="SLN64706.1"/>
    <property type="molecule type" value="Genomic_DNA"/>
</dbReference>
<dbReference type="Gene3D" id="3.20.20.140">
    <property type="entry name" value="Metal-dependent hydrolases"/>
    <property type="match status" value="1"/>
</dbReference>
<dbReference type="Proteomes" id="UP000193200">
    <property type="component" value="Unassembled WGS sequence"/>
</dbReference>
<evidence type="ECO:0000313" key="2">
    <source>
        <dbReference type="EMBL" id="SLN64706.1"/>
    </source>
</evidence>
<dbReference type="SUPFAM" id="SSF51556">
    <property type="entry name" value="Metallo-dependent hydrolases"/>
    <property type="match status" value="1"/>
</dbReference>
<dbReference type="OrthoDB" id="9765769at2"/>
<keyword evidence="3" id="KW-1185">Reference proteome</keyword>
<dbReference type="GO" id="GO:0016810">
    <property type="term" value="F:hydrolase activity, acting on carbon-nitrogen (but not peptide) bonds"/>
    <property type="evidence" value="ECO:0007669"/>
    <property type="project" value="InterPro"/>
</dbReference>
<accession>A0A1Y5TLC7</accession>
<dbReference type="InterPro" id="IPR006680">
    <property type="entry name" value="Amidohydro-rel"/>
</dbReference>
<dbReference type="Pfam" id="PF01979">
    <property type="entry name" value="Amidohydro_1"/>
    <property type="match status" value="1"/>
</dbReference>
<dbReference type="Gene3D" id="2.30.40.10">
    <property type="entry name" value="Urease, subunit C, domain 1"/>
    <property type="match status" value="1"/>
</dbReference>
<dbReference type="InterPro" id="IPR057744">
    <property type="entry name" value="OTAase-like"/>
</dbReference>
<dbReference type="PANTHER" id="PTHR43135:SF3">
    <property type="entry name" value="ALPHA-D-RIBOSE 1-METHYLPHOSPHONATE 5-TRIPHOSPHATE DIPHOSPHATASE"/>
    <property type="match status" value="1"/>
</dbReference>
<protein>
    <submittedName>
        <fullName evidence="2">Imidazolonepropionase</fullName>
    </submittedName>
</protein>
<evidence type="ECO:0000259" key="1">
    <source>
        <dbReference type="Pfam" id="PF01979"/>
    </source>
</evidence>
<dbReference type="InterPro" id="IPR011059">
    <property type="entry name" value="Metal-dep_hydrolase_composite"/>
</dbReference>
<reference evidence="2 3" key="1">
    <citation type="submission" date="2017-03" db="EMBL/GenBank/DDBJ databases">
        <authorList>
            <person name="Afonso C.L."/>
            <person name="Miller P.J."/>
            <person name="Scott M.A."/>
            <person name="Spackman E."/>
            <person name="Goraichik I."/>
            <person name="Dimitrov K.M."/>
            <person name="Suarez D.L."/>
            <person name="Swayne D.E."/>
        </authorList>
    </citation>
    <scope>NUCLEOTIDE SEQUENCE [LARGE SCALE GENOMIC DNA]</scope>
    <source>
        <strain evidence="2 3">CECT 7691</strain>
    </source>
</reference>